<organism evidence="2 3">
    <name type="scientific">Dorcoceras hygrometricum</name>
    <dbReference type="NCBI Taxonomy" id="472368"/>
    <lineage>
        <taxon>Eukaryota</taxon>
        <taxon>Viridiplantae</taxon>
        <taxon>Streptophyta</taxon>
        <taxon>Embryophyta</taxon>
        <taxon>Tracheophyta</taxon>
        <taxon>Spermatophyta</taxon>
        <taxon>Magnoliopsida</taxon>
        <taxon>eudicotyledons</taxon>
        <taxon>Gunneridae</taxon>
        <taxon>Pentapetalae</taxon>
        <taxon>asterids</taxon>
        <taxon>lamiids</taxon>
        <taxon>Lamiales</taxon>
        <taxon>Gesneriaceae</taxon>
        <taxon>Didymocarpoideae</taxon>
        <taxon>Trichosporeae</taxon>
        <taxon>Loxocarpinae</taxon>
        <taxon>Dorcoceras</taxon>
    </lineage>
</organism>
<dbReference type="Proteomes" id="UP000250235">
    <property type="component" value="Unassembled WGS sequence"/>
</dbReference>
<evidence type="ECO:0000313" key="2">
    <source>
        <dbReference type="EMBL" id="KZV38365.1"/>
    </source>
</evidence>
<evidence type="ECO:0000313" key="3">
    <source>
        <dbReference type="Proteomes" id="UP000250235"/>
    </source>
</evidence>
<gene>
    <name evidence="2" type="ORF">F511_16032</name>
</gene>
<name>A0A2Z7C254_9LAMI</name>
<protein>
    <submittedName>
        <fullName evidence="2">Uncharacterized protein</fullName>
    </submittedName>
</protein>
<keyword evidence="1" id="KW-0175">Coiled coil</keyword>
<dbReference type="EMBL" id="KV001968">
    <property type="protein sequence ID" value="KZV38365.1"/>
    <property type="molecule type" value="Genomic_DNA"/>
</dbReference>
<feature type="coiled-coil region" evidence="1">
    <location>
        <begin position="21"/>
        <end position="48"/>
    </location>
</feature>
<dbReference type="AlphaFoldDB" id="A0A2Z7C254"/>
<sequence length="175" mass="19931">MAPSAPRTRAAAALCMKQIVLDNQSRMIRRLRAQLATTRLELDTIKEEHKANQIALEASHMTIAGLTEIGLSMSRKIEKMKAKKQKAKENHVPSHQKFQARIQEAEDSIQAQHLIIEALVERWLGLLQTIQACSWWKWKSSCCARERMTSRRIEEPVTGGIVLRLDEQLRVAILA</sequence>
<reference evidence="2 3" key="1">
    <citation type="journal article" date="2015" name="Proc. Natl. Acad. Sci. U.S.A.">
        <title>The resurrection genome of Boea hygrometrica: A blueprint for survival of dehydration.</title>
        <authorList>
            <person name="Xiao L."/>
            <person name="Yang G."/>
            <person name="Zhang L."/>
            <person name="Yang X."/>
            <person name="Zhao S."/>
            <person name="Ji Z."/>
            <person name="Zhou Q."/>
            <person name="Hu M."/>
            <person name="Wang Y."/>
            <person name="Chen M."/>
            <person name="Xu Y."/>
            <person name="Jin H."/>
            <person name="Xiao X."/>
            <person name="Hu G."/>
            <person name="Bao F."/>
            <person name="Hu Y."/>
            <person name="Wan P."/>
            <person name="Li L."/>
            <person name="Deng X."/>
            <person name="Kuang T."/>
            <person name="Xiang C."/>
            <person name="Zhu J.K."/>
            <person name="Oliver M.J."/>
            <person name="He Y."/>
        </authorList>
    </citation>
    <scope>NUCLEOTIDE SEQUENCE [LARGE SCALE GENOMIC DNA]</scope>
    <source>
        <strain evidence="3">cv. XS01</strain>
    </source>
</reference>
<accession>A0A2Z7C254</accession>
<proteinExistence type="predicted"/>
<evidence type="ECO:0000256" key="1">
    <source>
        <dbReference type="SAM" id="Coils"/>
    </source>
</evidence>
<keyword evidence="3" id="KW-1185">Reference proteome</keyword>